<protein>
    <submittedName>
        <fullName evidence="1">Uncharacterized protein</fullName>
    </submittedName>
</protein>
<accession>A0ABR1ZXG8</accession>
<proteinExistence type="predicted"/>
<reference evidence="1 2" key="1">
    <citation type="journal article" date="2024" name="G3 (Bethesda)">
        <title>Genome assembly of Hibiscus sabdariffa L. provides insights into metabolisms of medicinal natural products.</title>
        <authorList>
            <person name="Kim T."/>
        </authorList>
    </citation>
    <scope>NUCLEOTIDE SEQUENCE [LARGE SCALE GENOMIC DNA]</scope>
    <source>
        <strain evidence="1">TK-2024</strain>
        <tissue evidence="1">Old leaves</tissue>
    </source>
</reference>
<comment type="caution">
    <text evidence="1">The sequence shown here is derived from an EMBL/GenBank/DDBJ whole genome shotgun (WGS) entry which is preliminary data.</text>
</comment>
<name>A0ABR1ZXG8_9ROSI</name>
<evidence type="ECO:0000313" key="1">
    <source>
        <dbReference type="EMBL" id="KAK8485428.1"/>
    </source>
</evidence>
<organism evidence="1 2">
    <name type="scientific">Hibiscus sabdariffa</name>
    <name type="common">roselle</name>
    <dbReference type="NCBI Taxonomy" id="183260"/>
    <lineage>
        <taxon>Eukaryota</taxon>
        <taxon>Viridiplantae</taxon>
        <taxon>Streptophyta</taxon>
        <taxon>Embryophyta</taxon>
        <taxon>Tracheophyta</taxon>
        <taxon>Spermatophyta</taxon>
        <taxon>Magnoliopsida</taxon>
        <taxon>eudicotyledons</taxon>
        <taxon>Gunneridae</taxon>
        <taxon>Pentapetalae</taxon>
        <taxon>rosids</taxon>
        <taxon>malvids</taxon>
        <taxon>Malvales</taxon>
        <taxon>Malvaceae</taxon>
        <taxon>Malvoideae</taxon>
        <taxon>Hibiscus</taxon>
    </lineage>
</organism>
<evidence type="ECO:0000313" key="2">
    <source>
        <dbReference type="Proteomes" id="UP001472677"/>
    </source>
</evidence>
<gene>
    <name evidence="1" type="ORF">V6N12_054082</name>
</gene>
<sequence length="77" mass="8922">MMLPRGIEELRIHNCDLDCSGEYPLFSRFILFSPASFSSLKYLPPPAPDSVSIQIKPKEWWESVEWDAKPLLKPIFL</sequence>
<dbReference type="EMBL" id="JBBPBM010001285">
    <property type="protein sequence ID" value="KAK8485428.1"/>
    <property type="molecule type" value="Genomic_DNA"/>
</dbReference>
<dbReference type="Proteomes" id="UP001472677">
    <property type="component" value="Unassembled WGS sequence"/>
</dbReference>
<keyword evidence="2" id="KW-1185">Reference proteome</keyword>